<accession>A0AAE3HFI9</accession>
<evidence type="ECO:0000313" key="3">
    <source>
        <dbReference type="EMBL" id="MCR1898198.1"/>
    </source>
</evidence>
<evidence type="ECO:0000256" key="1">
    <source>
        <dbReference type="SAM" id="MobiDB-lite"/>
    </source>
</evidence>
<proteinExistence type="predicted"/>
<dbReference type="EMBL" id="JANKAS010000002">
    <property type="protein sequence ID" value="MCR1898198.1"/>
    <property type="molecule type" value="Genomic_DNA"/>
</dbReference>
<dbReference type="NCBIfam" id="TIGR02867">
    <property type="entry name" value="spore_II_P"/>
    <property type="match status" value="1"/>
</dbReference>
<dbReference type="AlphaFoldDB" id="A0AAE3HFI9"/>
<sequence>MKSKIKVILPSILILISILLGSITVYADDWYEDEGYFTIYIEDSKETLFMIARKVEVGDQYLSEDNKLYEVTEIDDKEYIGYAKYKEDVELPEISSIEEQALVSMAQGQERKIGIYHTHSDESYEPSDGTYSIDGKGGIYKVGDALTKGLENNGIKVDHRQNLHLPHDAGAYRRSRPTAQDTLKNGPSAIFDVHRDAIPPEQYAFKLKDKDATKVRMVLGQRNQNIEKNKNLAYKLKAVADEMYPGMIKDIFMGKGNYNQDMAPNTILLEMGAHKNTREAAENTANAFADVIKVAVFGGEETTAPTQEQPRKTVRNDNPAATDNTGSGKGIFIVLAVAAVLGIGFLFISSGGKELRSKFGDTFSSFIGRKKK</sequence>
<keyword evidence="4" id="KW-1185">Reference proteome</keyword>
<dbReference type="Pfam" id="PF07454">
    <property type="entry name" value="SpoIIP"/>
    <property type="match status" value="1"/>
</dbReference>
<name>A0AAE3HFI9_9FIRM</name>
<comment type="caution">
    <text evidence="3">The sequence shown here is derived from an EMBL/GenBank/DDBJ whole genome shotgun (WGS) entry which is preliminary data.</text>
</comment>
<evidence type="ECO:0000256" key="2">
    <source>
        <dbReference type="SAM" id="Phobius"/>
    </source>
</evidence>
<protein>
    <submittedName>
        <fullName evidence="3">Stage II sporulation protein P</fullName>
    </submittedName>
</protein>
<feature type="region of interest" description="Disordered" evidence="1">
    <location>
        <begin position="301"/>
        <end position="322"/>
    </location>
</feature>
<gene>
    <name evidence="3" type="ORF">NSA47_04245</name>
</gene>
<keyword evidence="2" id="KW-0472">Membrane</keyword>
<reference evidence="3" key="1">
    <citation type="submission" date="2022-07" db="EMBL/GenBank/DDBJ databases">
        <title>Enhanced cultured diversity of the mouse gut microbiota enables custom-made synthetic communities.</title>
        <authorList>
            <person name="Afrizal A."/>
        </authorList>
    </citation>
    <scope>NUCLEOTIDE SEQUENCE</scope>
    <source>
        <strain evidence="3">DSM 28593</strain>
    </source>
</reference>
<dbReference type="Proteomes" id="UP001205748">
    <property type="component" value="Unassembled WGS sequence"/>
</dbReference>
<evidence type="ECO:0000313" key="4">
    <source>
        <dbReference type="Proteomes" id="UP001205748"/>
    </source>
</evidence>
<feature type="transmembrane region" description="Helical" evidence="2">
    <location>
        <begin position="330"/>
        <end position="348"/>
    </location>
</feature>
<keyword evidence="2" id="KW-1133">Transmembrane helix</keyword>
<dbReference type="InterPro" id="IPR010897">
    <property type="entry name" value="Spore_II_P"/>
</dbReference>
<organism evidence="3 4">
    <name type="scientific">Irregularibacter muris</name>
    <dbReference type="NCBI Taxonomy" id="1796619"/>
    <lineage>
        <taxon>Bacteria</taxon>
        <taxon>Bacillati</taxon>
        <taxon>Bacillota</taxon>
        <taxon>Clostridia</taxon>
        <taxon>Eubacteriales</taxon>
        <taxon>Eubacteriaceae</taxon>
        <taxon>Irregularibacter</taxon>
    </lineage>
</organism>
<dbReference type="RefSeq" id="WP_257529654.1">
    <property type="nucleotide sequence ID" value="NZ_JANKAS010000002.1"/>
</dbReference>
<keyword evidence="2" id="KW-0812">Transmembrane</keyword>